<comment type="similarity">
    <text evidence="1">Belongs to the bacterial solute-binding protein 3 family.</text>
</comment>
<evidence type="ECO:0000313" key="6">
    <source>
        <dbReference type="Proteomes" id="UP000830055"/>
    </source>
</evidence>
<evidence type="ECO:0000259" key="4">
    <source>
        <dbReference type="SMART" id="SM00062"/>
    </source>
</evidence>
<dbReference type="Gene3D" id="3.40.190.10">
    <property type="entry name" value="Periplasmic binding protein-like II"/>
    <property type="match status" value="2"/>
</dbReference>
<gene>
    <name evidence="5" type="ORF">DPPLL_37870</name>
</gene>
<dbReference type="Proteomes" id="UP000830055">
    <property type="component" value="Chromosome"/>
</dbReference>
<name>A0ABN6M995_9BACT</name>
<dbReference type="PANTHER" id="PTHR30085:SF7">
    <property type="entry name" value="AMINO-ACID ABC TRANSPORTER-BINDING PROTEIN YHDW-RELATED"/>
    <property type="match status" value="1"/>
</dbReference>
<accession>A0ABN6M995</accession>
<dbReference type="PANTHER" id="PTHR30085">
    <property type="entry name" value="AMINO ACID ABC TRANSPORTER PERMEASE"/>
    <property type="match status" value="1"/>
</dbReference>
<sequence length="340" mass="37182">MGGRIWQVLAALILTIVWSTPGAAVTLDLVKQRGELNCGVAGGVRGFSDADETGRWQGFNVDICRALAAAVIGSSEKVAYVPLTDKAPLTALMSGRVDLIVMDTPWTLTLDSSLGVRVVGASYYDGQSFMVQTRLGRKSALELEGASVCVPAGEGLEDHFDEYVKEHDIRVKSIRHETFSQAARVFVNGGCDVLTGNRTRLYGFRQSLERPGAYLVLPEVISRQPFGPIVRRGDDGWFAIVRWVLHALIIAEEYGVTSASVDEALKKNDDPRVSALLGQTVPIGRGFGLDERWAYRIIKQVGNYGEIFERTVGHLSPLKMDRGLNALWNRGGLHYAPPIP</sequence>
<evidence type="ECO:0000256" key="1">
    <source>
        <dbReference type="ARBA" id="ARBA00010333"/>
    </source>
</evidence>
<proteinExistence type="inferred from homology"/>
<dbReference type="InterPro" id="IPR001638">
    <property type="entry name" value="Solute-binding_3/MltF_N"/>
</dbReference>
<dbReference type="SMART" id="SM00062">
    <property type="entry name" value="PBPb"/>
    <property type="match status" value="1"/>
</dbReference>
<protein>
    <submittedName>
        <fullName evidence="5">Amino acid ABC transporter substrate-binding protein</fullName>
    </submittedName>
</protein>
<keyword evidence="2" id="KW-0813">Transport</keyword>
<evidence type="ECO:0000256" key="2">
    <source>
        <dbReference type="ARBA" id="ARBA00022448"/>
    </source>
</evidence>
<keyword evidence="3" id="KW-0732">Signal</keyword>
<feature type="domain" description="Solute-binding protein family 3/N-terminal" evidence="4">
    <location>
        <begin position="35"/>
        <end position="264"/>
    </location>
</feature>
<evidence type="ECO:0000256" key="3">
    <source>
        <dbReference type="ARBA" id="ARBA00022729"/>
    </source>
</evidence>
<keyword evidence="6" id="KW-1185">Reference proteome</keyword>
<organism evidence="5 6">
    <name type="scientific">Desulfofustis limnaeus</name>
    <dbReference type="NCBI Taxonomy" id="2740163"/>
    <lineage>
        <taxon>Bacteria</taxon>
        <taxon>Pseudomonadati</taxon>
        <taxon>Thermodesulfobacteriota</taxon>
        <taxon>Desulfobulbia</taxon>
        <taxon>Desulfobulbales</taxon>
        <taxon>Desulfocapsaceae</taxon>
        <taxon>Desulfofustis</taxon>
    </lineage>
</organism>
<evidence type="ECO:0000313" key="5">
    <source>
        <dbReference type="EMBL" id="BDD89422.1"/>
    </source>
</evidence>
<dbReference type="RefSeq" id="WP_284152723.1">
    <property type="nucleotide sequence ID" value="NZ_AP025516.1"/>
</dbReference>
<reference evidence="5 6" key="1">
    <citation type="submission" date="2022-01" db="EMBL/GenBank/DDBJ databases">
        <title>Desulfofustis limnae sp. nov., a novel mesophilic sulfate-reducing bacterium isolated from marsh soil.</title>
        <authorList>
            <person name="Watanabe M."/>
            <person name="Takahashi A."/>
            <person name="Kojima H."/>
            <person name="Fukui M."/>
        </authorList>
    </citation>
    <scope>NUCLEOTIDE SEQUENCE [LARGE SCALE GENOMIC DNA]</scope>
    <source>
        <strain evidence="5 6">PPLL</strain>
    </source>
</reference>
<dbReference type="EMBL" id="AP025516">
    <property type="protein sequence ID" value="BDD89422.1"/>
    <property type="molecule type" value="Genomic_DNA"/>
</dbReference>
<dbReference type="InterPro" id="IPR051455">
    <property type="entry name" value="Bact_solute-bind_prot3"/>
</dbReference>
<dbReference type="SUPFAM" id="SSF53850">
    <property type="entry name" value="Periplasmic binding protein-like II"/>
    <property type="match status" value="1"/>
</dbReference>
<dbReference type="Pfam" id="PF00497">
    <property type="entry name" value="SBP_bac_3"/>
    <property type="match status" value="1"/>
</dbReference>